<dbReference type="RefSeq" id="XP_064664398.1">
    <property type="nucleotide sequence ID" value="XM_064798164.1"/>
</dbReference>
<dbReference type="EMBL" id="JAVRRT010000001">
    <property type="protein sequence ID" value="KAK5175760.1"/>
    <property type="molecule type" value="Genomic_DNA"/>
</dbReference>
<dbReference type="AlphaFoldDB" id="A0AAV9PTU2"/>
<dbReference type="InterPro" id="IPR058268">
    <property type="entry name" value="DUF7962"/>
</dbReference>
<feature type="domain" description="GST N-terminal" evidence="1">
    <location>
        <begin position="10"/>
        <end position="84"/>
    </location>
</feature>
<evidence type="ECO:0000259" key="2">
    <source>
        <dbReference type="Pfam" id="PF25907"/>
    </source>
</evidence>
<dbReference type="InterPro" id="IPR036282">
    <property type="entry name" value="Glutathione-S-Trfase_C_sf"/>
</dbReference>
<sequence length="345" mass="38814">MSQTSSEIILFNYPESVFGRRTVRYLNLRGLSFSQIRVPPNMPRPILQERLGINYRRIPIMAIGRDVYIDTRLMLRKLETLYPEGKLGSNDTFEQGLEDILEEFVIDAGPFVRTAGCIPMSAPLVNDKVWMKDRSDGSGGMFSRDALIENRSWSLSQLRLYFGMMEKILGDGREWIFNGSRPGLAEVHVAWVYDWAVNMAGDMGGESDDSTADLKRMLNKDEFPRIHEWVQRFRKACERAESLNSGAGAIDEGQEKEDDVVKRILGGGLEEPDVLAFDDDDVLGLSKGQEVSVSPVDFGFTHQDVGTLIGLTKDEVVIETGVPGKSNGKLRLHYPRMNFKIKAVD</sequence>
<dbReference type="CDD" id="cd00299">
    <property type="entry name" value="GST_C_family"/>
    <property type="match status" value="1"/>
</dbReference>
<evidence type="ECO:0000313" key="3">
    <source>
        <dbReference type="EMBL" id="KAK5175760.1"/>
    </source>
</evidence>
<proteinExistence type="predicted"/>
<gene>
    <name evidence="3" type="ORF">LTR77_000900</name>
</gene>
<organism evidence="3 4">
    <name type="scientific">Saxophila tyrrhenica</name>
    <dbReference type="NCBI Taxonomy" id="1690608"/>
    <lineage>
        <taxon>Eukaryota</taxon>
        <taxon>Fungi</taxon>
        <taxon>Dikarya</taxon>
        <taxon>Ascomycota</taxon>
        <taxon>Pezizomycotina</taxon>
        <taxon>Dothideomycetes</taxon>
        <taxon>Dothideomycetidae</taxon>
        <taxon>Mycosphaerellales</taxon>
        <taxon>Extremaceae</taxon>
        <taxon>Saxophila</taxon>
    </lineage>
</organism>
<accession>A0AAV9PTU2</accession>
<dbReference type="Pfam" id="PF25907">
    <property type="entry name" value="DUF7962"/>
    <property type="match status" value="1"/>
</dbReference>
<dbReference type="InterPro" id="IPR036249">
    <property type="entry name" value="Thioredoxin-like_sf"/>
</dbReference>
<dbReference type="GeneID" id="89922249"/>
<dbReference type="SUPFAM" id="SSF52833">
    <property type="entry name" value="Thioredoxin-like"/>
    <property type="match status" value="1"/>
</dbReference>
<dbReference type="Proteomes" id="UP001337655">
    <property type="component" value="Unassembled WGS sequence"/>
</dbReference>
<feature type="domain" description="DUF7962" evidence="2">
    <location>
        <begin position="115"/>
        <end position="241"/>
    </location>
</feature>
<name>A0AAV9PTU2_9PEZI</name>
<comment type="caution">
    <text evidence="3">The sequence shown here is derived from an EMBL/GenBank/DDBJ whole genome shotgun (WGS) entry which is preliminary data.</text>
</comment>
<dbReference type="Pfam" id="PF13417">
    <property type="entry name" value="GST_N_3"/>
    <property type="match status" value="1"/>
</dbReference>
<evidence type="ECO:0000313" key="4">
    <source>
        <dbReference type="Proteomes" id="UP001337655"/>
    </source>
</evidence>
<dbReference type="Gene3D" id="3.40.30.110">
    <property type="match status" value="2"/>
</dbReference>
<dbReference type="SUPFAM" id="SSF47616">
    <property type="entry name" value="GST C-terminal domain-like"/>
    <property type="match status" value="1"/>
</dbReference>
<keyword evidence="4" id="KW-1185">Reference proteome</keyword>
<reference evidence="3 4" key="1">
    <citation type="submission" date="2023-08" db="EMBL/GenBank/DDBJ databases">
        <title>Black Yeasts Isolated from many extreme environments.</title>
        <authorList>
            <person name="Coleine C."/>
            <person name="Stajich J.E."/>
            <person name="Selbmann L."/>
        </authorList>
    </citation>
    <scope>NUCLEOTIDE SEQUENCE [LARGE SCALE GENOMIC DNA]</scope>
    <source>
        <strain evidence="3 4">CCFEE 5935</strain>
    </source>
</reference>
<dbReference type="InterPro" id="IPR004045">
    <property type="entry name" value="Glutathione_S-Trfase_N"/>
</dbReference>
<evidence type="ECO:0000259" key="1">
    <source>
        <dbReference type="Pfam" id="PF13417"/>
    </source>
</evidence>
<evidence type="ECO:0008006" key="5">
    <source>
        <dbReference type="Google" id="ProtNLM"/>
    </source>
</evidence>
<protein>
    <recommendedName>
        <fullName evidence="5">GST N-terminal domain-containing protein</fullName>
    </recommendedName>
</protein>